<sequence length="102" mass="10760">MVARGAGFCRAGFYAGFDGKHLTDLGGRLRQRLPRGEALRGGVLLPTAGRRLRTRRRAPKRASRSSSQTPSSQEKFATGGSLQFSACGVSQRAPGPSKNGSG</sequence>
<comment type="caution">
    <text evidence="2">The sequence shown here is derived from an EMBL/GenBank/DDBJ whole genome shotgun (WGS) entry which is preliminary data.</text>
</comment>
<gene>
    <name evidence="2" type="ORF">PCOR1329_LOCUS74701</name>
</gene>
<evidence type="ECO:0000313" key="3">
    <source>
        <dbReference type="Proteomes" id="UP001189429"/>
    </source>
</evidence>
<name>A0ABN9X9I0_9DINO</name>
<keyword evidence="3" id="KW-1185">Reference proteome</keyword>
<reference evidence="2" key="1">
    <citation type="submission" date="2023-10" db="EMBL/GenBank/DDBJ databases">
        <authorList>
            <person name="Chen Y."/>
            <person name="Shah S."/>
            <person name="Dougan E. K."/>
            <person name="Thang M."/>
            <person name="Chan C."/>
        </authorList>
    </citation>
    <scope>NUCLEOTIDE SEQUENCE [LARGE SCALE GENOMIC DNA]</scope>
</reference>
<evidence type="ECO:0000313" key="2">
    <source>
        <dbReference type="EMBL" id="CAK0896157.1"/>
    </source>
</evidence>
<accession>A0ABN9X9I0</accession>
<organism evidence="2 3">
    <name type="scientific">Prorocentrum cordatum</name>
    <dbReference type="NCBI Taxonomy" id="2364126"/>
    <lineage>
        <taxon>Eukaryota</taxon>
        <taxon>Sar</taxon>
        <taxon>Alveolata</taxon>
        <taxon>Dinophyceae</taxon>
        <taxon>Prorocentrales</taxon>
        <taxon>Prorocentraceae</taxon>
        <taxon>Prorocentrum</taxon>
    </lineage>
</organism>
<feature type="compositionally biased region" description="Basic residues" evidence="1">
    <location>
        <begin position="50"/>
        <end position="63"/>
    </location>
</feature>
<feature type="region of interest" description="Disordered" evidence="1">
    <location>
        <begin position="33"/>
        <end position="102"/>
    </location>
</feature>
<protein>
    <submittedName>
        <fullName evidence="2">Uncharacterized protein</fullName>
    </submittedName>
</protein>
<evidence type="ECO:0000256" key="1">
    <source>
        <dbReference type="SAM" id="MobiDB-lite"/>
    </source>
</evidence>
<dbReference type="Proteomes" id="UP001189429">
    <property type="component" value="Unassembled WGS sequence"/>
</dbReference>
<proteinExistence type="predicted"/>
<dbReference type="EMBL" id="CAUYUJ010020148">
    <property type="protein sequence ID" value="CAK0896157.1"/>
    <property type="molecule type" value="Genomic_DNA"/>
</dbReference>